<dbReference type="RefSeq" id="XP_066705768.1">
    <property type="nucleotide sequence ID" value="XM_066836875.1"/>
</dbReference>
<dbReference type="InterPro" id="IPR036464">
    <property type="entry name" value="Rubisco_LSMT_subst-bd_sf"/>
</dbReference>
<evidence type="ECO:0000256" key="2">
    <source>
        <dbReference type="ARBA" id="ARBA00022679"/>
    </source>
</evidence>
<reference evidence="6 7" key="1">
    <citation type="submission" date="2023-01" db="EMBL/GenBank/DDBJ databases">
        <title>Analysis of 21 Apiospora genomes using comparative genomics revels a genus with tremendous synthesis potential of carbohydrate active enzymes and secondary metabolites.</title>
        <authorList>
            <person name="Sorensen T."/>
        </authorList>
    </citation>
    <scope>NUCLEOTIDE SEQUENCE [LARGE SCALE GENOMIC DNA]</scope>
    <source>
        <strain evidence="6 7">CBS 24483</strain>
    </source>
</reference>
<dbReference type="InterPro" id="IPR001214">
    <property type="entry name" value="SET_dom"/>
</dbReference>
<dbReference type="Gene3D" id="3.90.1420.10">
    <property type="entry name" value="Rubisco LSMT, substrate-binding domain"/>
    <property type="match status" value="1"/>
</dbReference>
<keyword evidence="7" id="KW-1185">Reference proteome</keyword>
<dbReference type="GeneID" id="92069937"/>
<dbReference type="PANTHER" id="PTHR13271">
    <property type="entry name" value="UNCHARACTERIZED PUTATIVE METHYLTRANSFERASE"/>
    <property type="match status" value="1"/>
</dbReference>
<dbReference type="EMBL" id="JAQQWE010000001">
    <property type="protein sequence ID" value="KAK7966376.1"/>
    <property type="molecule type" value="Genomic_DNA"/>
</dbReference>
<feature type="domain" description="SET" evidence="5">
    <location>
        <begin position="27"/>
        <end position="283"/>
    </location>
</feature>
<evidence type="ECO:0000256" key="4">
    <source>
        <dbReference type="SAM" id="MobiDB-lite"/>
    </source>
</evidence>
<gene>
    <name evidence="6" type="ORF">PG986_000653</name>
</gene>
<keyword evidence="2" id="KW-0808">Transferase</keyword>
<dbReference type="SUPFAM" id="SSF82199">
    <property type="entry name" value="SET domain"/>
    <property type="match status" value="1"/>
</dbReference>
<keyword evidence="1" id="KW-0489">Methyltransferase</keyword>
<proteinExistence type="predicted"/>
<dbReference type="InterPro" id="IPR050600">
    <property type="entry name" value="SETD3_SETD6_MTase"/>
</dbReference>
<evidence type="ECO:0000259" key="5">
    <source>
        <dbReference type="PROSITE" id="PS50280"/>
    </source>
</evidence>
<dbReference type="PROSITE" id="PS50280">
    <property type="entry name" value="SET"/>
    <property type="match status" value="1"/>
</dbReference>
<dbReference type="Gene3D" id="3.90.1410.10">
    <property type="entry name" value="set domain protein methyltransferase, domain 1"/>
    <property type="match status" value="1"/>
</dbReference>
<evidence type="ECO:0000256" key="3">
    <source>
        <dbReference type="ARBA" id="ARBA00022691"/>
    </source>
</evidence>
<dbReference type="InterPro" id="IPR015353">
    <property type="entry name" value="Rubisco_LSMT_subst-bd"/>
</dbReference>
<evidence type="ECO:0000313" key="7">
    <source>
        <dbReference type="Proteomes" id="UP001391051"/>
    </source>
</evidence>
<dbReference type="InterPro" id="IPR046341">
    <property type="entry name" value="SET_dom_sf"/>
</dbReference>
<keyword evidence="3" id="KW-0949">S-adenosyl-L-methionine</keyword>
<dbReference type="Pfam" id="PF09273">
    <property type="entry name" value="Rubis-subs-bind"/>
    <property type="match status" value="1"/>
</dbReference>
<sequence length="485" mass="54726">MAQASFDERTQSFLNWFTGLPGATFHPNIQIQDLRQSGQGRGIVATSDIPEDTELFKIPRAAIINTLTSDLTKRIPQVFEDSTEGLEDVNNEADEEGDTSGAPDSWVSLILVMIYEFLQGDQSKWKPYFDIMPESFDTLMFWPRTELGGLQASAISAKIGKDEADNMFRAKVLPVVEEHAHIFYPEGSKRMNEEELLNLAHRMGSTVMAYAFDLETDDEEPEEEGDEWVEDKEGKLLMGMVPMADILNADAVFNAHVNHEDDFLTVTSLKPISAGEQVLNYYGPLSNSELLRRYGYVTSNHARYDVVELSWNMVLSVLQNHLRLDQTKWGQAINQLDEEETEDTFVIDRDLDEPDSRGDVHGEVKLKQLPADLEEQIATFLKAVRKVSPESIPDKRKRDEISASVIHQALQLRLSEYPTSEAEDQALLQESNFTDRQKMAIVVRLGEKKLLGEAIRVAAEKINTMTRNGDDASSEPSAKRHKSSR</sequence>
<dbReference type="Pfam" id="PF00856">
    <property type="entry name" value="SET"/>
    <property type="match status" value="1"/>
</dbReference>
<evidence type="ECO:0000313" key="6">
    <source>
        <dbReference type="EMBL" id="KAK7966376.1"/>
    </source>
</evidence>
<comment type="caution">
    <text evidence="6">The sequence shown here is derived from an EMBL/GenBank/DDBJ whole genome shotgun (WGS) entry which is preliminary data.</text>
</comment>
<dbReference type="Proteomes" id="UP001391051">
    <property type="component" value="Unassembled WGS sequence"/>
</dbReference>
<feature type="region of interest" description="Disordered" evidence="4">
    <location>
        <begin position="463"/>
        <end position="485"/>
    </location>
</feature>
<accession>A0ABR1QVN2</accession>
<protein>
    <submittedName>
        <fullName evidence="6">Ribosomal lysine N-methyltransferase 4</fullName>
    </submittedName>
</protein>
<dbReference type="SUPFAM" id="SSF81822">
    <property type="entry name" value="RuBisCo LSMT C-terminal, substrate-binding domain"/>
    <property type="match status" value="1"/>
</dbReference>
<name>A0ABR1QVN2_9PEZI</name>
<evidence type="ECO:0000256" key="1">
    <source>
        <dbReference type="ARBA" id="ARBA00022603"/>
    </source>
</evidence>
<organism evidence="6 7">
    <name type="scientific">Apiospora aurea</name>
    <dbReference type="NCBI Taxonomy" id="335848"/>
    <lineage>
        <taxon>Eukaryota</taxon>
        <taxon>Fungi</taxon>
        <taxon>Dikarya</taxon>
        <taxon>Ascomycota</taxon>
        <taxon>Pezizomycotina</taxon>
        <taxon>Sordariomycetes</taxon>
        <taxon>Xylariomycetidae</taxon>
        <taxon>Amphisphaeriales</taxon>
        <taxon>Apiosporaceae</taxon>
        <taxon>Apiospora</taxon>
    </lineage>
</organism>
<dbReference type="PANTHER" id="PTHR13271:SF34">
    <property type="entry name" value="N-LYSINE METHYLTRANSFERASE SETD6"/>
    <property type="match status" value="1"/>
</dbReference>